<evidence type="ECO:0000313" key="2">
    <source>
        <dbReference type="EMBL" id="OAQ28346.1"/>
    </source>
</evidence>
<evidence type="ECO:0000256" key="1">
    <source>
        <dbReference type="SAM" id="MobiDB-lite"/>
    </source>
</evidence>
<name>A0A197JV81_9FUNG</name>
<organism evidence="2 3">
    <name type="scientific">Linnemannia elongata AG-77</name>
    <dbReference type="NCBI Taxonomy" id="1314771"/>
    <lineage>
        <taxon>Eukaryota</taxon>
        <taxon>Fungi</taxon>
        <taxon>Fungi incertae sedis</taxon>
        <taxon>Mucoromycota</taxon>
        <taxon>Mortierellomycotina</taxon>
        <taxon>Mortierellomycetes</taxon>
        <taxon>Mortierellales</taxon>
        <taxon>Mortierellaceae</taxon>
        <taxon>Linnemannia</taxon>
    </lineage>
</organism>
<sequence>MLGIDAAVAEMETKWSGALSLLKNSSSTRKVDVYNRLAKMSRKQYKGRLRINVIMEKTVVADEGALEIIYSTKRPIPFQVASDTNTLPDKKKSSTKSPSSTTTSSTQPLSSSYMSDFLRYANEIDQQQQEEDINRPSAWIIQSRANVDSILIECAKGLKMKAPSVVVLP</sequence>
<keyword evidence="3" id="KW-1185">Reference proteome</keyword>
<feature type="region of interest" description="Disordered" evidence="1">
    <location>
        <begin position="80"/>
        <end position="110"/>
    </location>
</feature>
<gene>
    <name evidence="2" type="ORF">K457DRAFT_20286</name>
</gene>
<dbReference type="Proteomes" id="UP000078512">
    <property type="component" value="Unassembled WGS sequence"/>
</dbReference>
<accession>A0A197JV81</accession>
<feature type="compositionally biased region" description="Low complexity" evidence="1">
    <location>
        <begin position="95"/>
        <end position="110"/>
    </location>
</feature>
<reference evidence="2 3" key="1">
    <citation type="submission" date="2016-05" db="EMBL/GenBank/DDBJ databases">
        <title>Genome sequencing reveals origins of a unique bacterial endosymbiosis in the earliest lineages of terrestrial Fungi.</title>
        <authorList>
            <consortium name="DOE Joint Genome Institute"/>
            <person name="Uehling J."/>
            <person name="Gryganskyi A."/>
            <person name="Hameed K."/>
            <person name="Tschaplinski T."/>
            <person name="Misztal P."/>
            <person name="Wu S."/>
            <person name="Desiro A."/>
            <person name="Vande Pol N."/>
            <person name="Du Z.-Y."/>
            <person name="Zienkiewicz A."/>
            <person name="Zienkiewicz K."/>
            <person name="Morin E."/>
            <person name="Tisserant E."/>
            <person name="Splivallo R."/>
            <person name="Hainaut M."/>
            <person name="Henrissat B."/>
            <person name="Ohm R."/>
            <person name="Kuo A."/>
            <person name="Yan J."/>
            <person name="Lipzen A."/>
            <person name="Nolan M."/>
            <person name="Labutti K."/>
            <person name="Barry K."/>
            <person name="Goldstein A."/>
            <person name="Labbe J."/>
            <person name="Schadt C."/>
            <person name="Tuskan G."/>
            <person name="Grigoriev I."/>
            <person name="Martin F."/>
            <person name="Vilgalys R."/>
            <person name="Bonito G."/>
        </authorList>
    </citation>
    <scope>NUCLEOTIDE SEQUENCE [LARGE SCALE GENOMIC DNA]</scope>
    <source>
        <strain evidence="2 3">AG-77</strain>
    </source>
</reference>
<protein>
    <submittedName>
        <fullName evidence="2">Uncharacterized protein</fullName>
    </submittedName>
</protein>
<dbReference type="AlphaFoldDB" id="A0A197JV81"/>
<evidence type="ECO:0000313" key="3">
    <source>
        <dbReference type="Proteomes" id="UP000078512"/>
    </source>
</evidence>
<dbReference type="EMBL" id="KV442049">
    <property type="protein sequence ID" value="OAQ28346.1"/>
    <property type="molecule type" value="Genomic_DNA"/>
</dbReference>
<proteinExistence type="predicted"/>